<dbReference type="InterPro" id="IPR029068">
    <property type="entry name" value="Glyas_Bleomycin-R_OHBP_Dase"/>
</dbReference>
<reference evidence="2 3" key="1">
    <citation type="submission" date="2013-07" db="EMBL/GenBank/DDBJ databases">
        <authorList>
            <consortium name="DOE Joint Genome Institute"/>
            <person name="Reeve W."/>
            <person name="Huntemann M."/>
            <person name="Han J."/>
            <person name="Chen A."/>
            <person name="Kyrpides N."/>
            <person name="Mavromatis K."/>
            <person name="Markowitz V."/>
            <person name="Palaniappan K."/>
            <person name="Ivanova N."/>
            <person name="Schaumberg A."/>
            <person name="Pati A."/>
            <person name="Liolios K."/>
            <person name="Nordberg H.P."/>
            <person name="Cantor M.N."/>
            <person name="Hua S.X."/>
            <person name="Woyke T."/>
        </authorList>
    </citation>
    <scope>NUCLEOTIDE SEQUENCE [LARGE SCALE GENOMIC DNA]</scope>
    <source>
        <strain evidence="2 3">DSM 43889</strain>
    </source>
</reference>
<dbReference type="InterPro" id="IPR037523">
    <property type="entry name" value="VOC_core"/>
</dbReference>
<evidence type="ECO:0000313" key="3">
    <source>
        <dbReference type="Proteomes" id="UP000791080"/>
    </source>
</evidence>
<dbReference type="Pfam" id="PF13669">
    <property type="entry name" value="Glyoxalase_4"/>
    <property type="match status" value="1"/>
</dbReference>
<dbReference type="RefSeq" id="WP_026418144.1">
    <property type="nucleotide sequence ID" value="NZ_AUBJ02000001.1"/>
</dbReference>
<dbReference type="EMBL" id="AUBJ02000001">
    <property type="protein sequence ID" value="MCP2330303.1"/>
    <property type="molecule type" value="Genomic_DNA"/>
</dbReference>
<protein>
    <submittedName>
        <fullName evidence="2">Glyoxalase/Bleomycin resistance protein/Dioxygenase superfamily protein</fullName>
    </submittedName>
</protein>
<evidence type="ECO:0000313" key="2">
    <source>
        <dbReference type="EMBL" id="MCP2330303.1"/>
    </source>
</evidence>
<comment type="caution">
    <text evidence="2">The sequence shown here is derived from an EMBL/GenBank/DDBJ whole genome shotgun (WGS) entry which is preliminary data.</text>
</comment>
<dbReference type="Gene3D" id="3.10.180.10">
    <property type="entry name" value="2,3-Dihydroxybiphenyl 1,2-Dioxygenase, domain 1"/>
    <property type="match status" value="1"/>
</dbReference>
<feature type="domain" description="VOC" evidence="1">
    <location>
        <begin position="8"/>
        <end position="139"/>
    </location>
</feature>
<reference evidence="2 3" key="2">
    <citation type="submission" date="2022-06" db="EMBL/GenBank/DDBJ databases">
        <title>Genomic Encyclopedia of Type Strains, Phase I: the one thousand microbial genomes (KMG-I) project.</title>
        <authorList>
            <person name="Kyrpides N."/>
        </authorList>
    </citation>
    <scope>NUCLEOTIDE SEQUENCE [LARGE SCALE GENOMIC DNA]</scope>
    <source>
        <strain evidence="2 3">DSM 43889</strain>
    </source>
</reference>
<gene>
    <name evidence="2" type="ORF">G443_000573</name>
</gene>
<proteinExistence type="predicted"/>
<dbReference type="Proteomes" id="UP000791080">
    <property type="component" value="Unassembled WGS sequence"/>
</dbReference>
<organism evidence="2 3">
    <name type="scientific">Actinoalloteichus caeruleus DSM 43889</name>
    <dbReference type="NCBI Taxonomy" id="1120930"/>
    <lineage>
        <taxon>Bacteria</taxon>
        <taxon>Bacillati</taxon>
        <taxon>Actinomycetota</taxon>
        <taxon>Actinomycetes</taxon>
        <taxon>Pseudonocardiales</taxon>
        <taxon>Pseudonocardiaceae</taxon>
        <taxon>Actinoalloteichus</taxon>
        <taxon>Actinoalloteichus cyanogriseus</taxon>
    </lineage>
</organism>
<dbReference type="SUPFAM" id="SSF54593">
    <property type="entry name" value="Glyoxalase/Bleomycin resistance protein/Dihydroxybiphenyl dioxygenase"/>
    <property type="match status" value="1"/>
</dbReference>
<accession>A0ABT1JD00</accession>
<name>A0ABT1JD00_ACTCY</name>
<sequence>MSILRPRDFYHFGYVVDDLDAAARHLTALSGARWTTPVEFEMGLRYGGVDREVEFPVVYSLEAPHFELIQATPGTPFSTGAGGGVHHLGYWAQDFASDLDRLRDLGFTEEVVGLDDDGGPWGFAYFTGPTGQRFEIADRATFDEGWDGFLNSRVA</sequence>
<keyword evidence="3" id="KW-1185">Reference proteome</keyword>
<evidence type="ECO:0000259" key="1">
    <source>
        <dbReference type="PROSITE" id="PS51819"/>
    </source>
</evidence>
<dbReference type="PROSITE" id="PS51819">
    <property type="entry name" value="VOC"/>
    <property type="match status" value="1"/>
</dbReference>